<gene>
    <name evidence="5" type="primary">TIF35</name>
    <name evidence="9" type="ORF">ALEPTO_LOCUS5472</name>
</gene>
<proteinExistence type="inferred from homology"/>
<dbReference type="PROSITE" id="PS50102">
    <property type="entry name" value="RRM"/>
    <property type="match status" value="1"/>
</dbReference>
<feature type="domain" description="RRM" evidence="8">
    <location>
        <begin position="206"/>
        <end position="284"/>
    </location>
</feature>
<comment type="subunit">
    <text evidence="5">Component of the eukaryotic translation initiation factor 3 (eIF-3) complex.</text>
</comment>
<comment type="function">
    <text evidence="5">RNA-binding component of the eukaryotic translation initiation factor 3 (eIF-3) complex, which is involved in protein synthesis of a specialized repertoire of mRNAs and, together with other initiation factors, stimulates binding of mRNA and methionyl-tRNAi to the 40S ribosome. The eIF-3 complex specifically targets and initiates translation of a subset of mRNAs involved in cell proliferation. This subunit can bind 18S rRNA.</text>
</comment>
<dbReference type="InterPro" id="IPR017334">
    <property type="entry name" value="eIF3_g"/>
</dbReference>
<dbReference type="SUPFAM" id="SSF54928">
    <property type="entry name" value="RNA-binding domain, RBD"/>
    <property type="match status" value="1"/>
</dbReference>
<evidence type="ECO:0000259" key="8">
    <source>
        <dbReference type="PROSITE" id="PS50102"/>
    </source>
</evidence>
<dbReference type="Gene3D" id="3.30.70.330">
    <property type="match status" value="1"/>
</dbReference>
<feature type="region of interest" description="Disordered" evidence="7">
    <location>
        <begin position="1"/>
        <end position="28"/>
    </location>
</feature>
<comment type="subcellular location">
    <subcellularLocation>
        <location evidence="5">Cytoplasm</location>
    </subcellularLocation>
</comment>
<keyword evidence="4 5" id="KW-0648">Protein biosynthesis</keyword>
<accession>A0A9N9ARI3</accession>
<sequence length="286" mass="31913">MPLESTPQKHSWADEVGEEFDQLPSDNLTEEAGIKTVIEIRTNDEGKKVKITRKIKKTLITTHVNKAVAERKKWEKFGEEKGKKDGPDLSTTSVGEQIFLKLSTTGKQAEVTEDIDSAKKKLLLGKKILCRICKGDHFTTKCPYKDTLQPLDELTTALEEVKNPPNVEAAPAETTTGPTKYVPPNARAGGKTASTDSYSKERRDDATIRVTNLSEDTTENDIHDLFRRFGSISRVYLARDRETNVCKGFAFVSFVLRDDAAKALQAINGYGYDNLILRVEWAKSST</sequence>
<dbReference type="Proteomes" id="UP000789508">
    <property type="component" value="Unassembled WGS sequence"/>
</dbReference>
<dbReference type="EMBL" id="CAJVPS010001547">
    <property type="protein sequence ID" value="CAG8542334.1"/>
    <property type="molecule type" value="Genomic_DNA"/>
</dbReference>
<evidence type="ECO:0000256" key="3">
    <source>
        <dbReference type="ARBA" id="ARBA00022884"/>
    </source>
</evidence>
<feature type="region of interest" description="Disordered" evidence="7">
    <location>
        <begin position="167"/>
        <end position="201"/>
    </location>
</feature>
<dbReference type="GO" id="GO:0003723">
    <property type="term" value="F:RNA binding"/>
    <property type="evidence" value="ECO:0007669"/>
    <property type="project" value="UniProtKB-UniRule"/>
</dbReference>
<dbReference type="InterPro" id="IPR000504">
    <property type="entry name" value="RRM_dom"/>
</dbReference>
<evidence type="ECO:0000256" key="7">
    <source>
        <dbReference type="SAM" id="MobiDB-lite"/>
    </source>
</evidence>
<dbReference type="CDD" id="cd12933">
    <property type="entry name" value="eIF3G"/>
    <property type="match status" value="1"/>
</dbReference>
<dbReference type="GO" id="GO:0003743">
    <property type="term" value="F:translation initiation factor activity"/>
    <property type="evidence" value="ECO:0007669"/>
    <property type="project" value="UniProtKB-UniRule"/>
</dbReference>
<dbReference type="CDD" id="cd12408">
    <property type="entry name" value="RRM_eIF3G_like"/>
    <property type="match status" value="1"/>
</dbReference>
<dbReference type="InterPro" id="IPR024675">
    <property type="entry name" value="eIF3g_N"/>
</dbReference>
<dbReference type="InterPro" id="IPR035979">
    <property type="entry name" value="RBD_domain_sf"/>
</dbReference>
<evidence type="ECO:0000256" key="1">
    <source>
        <dbReference type="ARBA" id="ARBA00022490"/>
    </source>
</evidence>
<protein>
    <recommendedName>
        <fullName evidence="5">Eukaryotic translation initiation factor 3 subunit G</fullName>
        <shortName evidence="5">eIF3g</shortName>
    </recommendedName>
    <alternativeName>
        <fullName evidence="5">Eukaryotic translation initiation factor 3 RNA-binding subunit</fullName>
        <shortName evidence="5">eIF-3 RNA-binding subunit</shortName>
    </alternativeName>
    <alternativeName>
        <fullName evidence="5">Translation initiation factor eIF3 p33 subunit homolog</fullName>
        <shortName evidence="5">eIF3 p33 homolog</shortName>
    </alternativeName>
</protein>
<evidence type="ECO:0000313" key="9">
    <source>
        <dbReference type="EMBL" id="CAG8542334.1"/>
    </source>
</evidence>
<dbReference type="GO" id="GO:0016282">
    <property type="term" value="C:eukaryotic 43S preinitiation complex"/>
    <property type="evidence" value="ECO:0007669"/>
    <property type="project" value="UniProtKB-UniRule"/>
</dbReference>
<evidence type="ECO:0000256" key="4">
    <source>
        <dbReference type="ARBA" id="ARBA00022917"/>
    </source>
</evidence>
<comment type="caution">
    <text evidence="9">The sequence shown here is derived from an EMBL/GenBank/DDBJ whole genome shotgun (WGS) entry which is preliminary data.</text>
</comment>
<organism evidence="9 10">
    <name type="scientific">Ambispora leptoticha</name>
    <dbReference type="NCBI Taxonomy" id="144679"/>
    <lineage>
        <taxon>Eukaryota</taxon>
        <taxon>Fungi</taxon>
        <taxon>Fungi incertae sedis</taxon>
        <taxon>Mucoromycota</taxon>
        <taxon>Glomeromycotina</taxon>
        <taxon>Glomeromycetes</taxon>
        <taxon>Archaeosporales</taxon>
        <taxon>Ambisporaceae</taxon>
        <taxon>Ambispora</taxon>
    </lineage>
</organism>
<keyword evidence="2 5" id="KW-0396">Initiation factor</keyword>
<comment type="similarity">
    <text evidence="5">Belongs to the eIF-3 subunit G family.</text>
</comment>
<reference evidence="9" key="1">
    <citation type="submission" date="2021-06" db="EMBL/GenBank/DDBJ databases">
        <authorList>
            <person name="Kallberg Y."/>
            <person name="Tangrot J."/>
            <person name="Rosling A."/>
        </authorList>
    </citation>
    <scope>NUCLEOTIDE SEQUENCE</scope>
    <source>
        <strain evidence="9">FL130A</strain>
    </source>
</reference>
<dbReference type="GO" id="GO:0033290">
    <property type="term" value="C:eukaryotic 48S preinitiation complex"/>
    <property type="evidence" value="ECO:0007669"/>
    <property type="project" value="UniProtKB-UniRule"/>
</dbReference>
<dbReference type="PANTHER" id="PTHR10352">
    <property type="entry name" value="EUKARYOTIC TRANSLATION INITIATION FACTOR 3 SUBUNIT G"/>
    <property type="match status" value="1"/>
</dbReference>
<keyword evidence="1 5" id="KW-0963">Cytoplasm</keyword>
<dbReference type="AlphaFoldDB" id="A0A9N9ARI3"/>
<evidence type="ECO:0000256" key="5">
    <source>
        <dbReference type="HAMAP-Rule" id="MF_03006"/>
    </source>
</evidence>
<feature type="compositionally biased region" description="Low complexity" evidence="7">
    <location>
        <begin position="168"/>
        <end position="179"/>
    </location>
</feature>
<name>A0A9N9ARI3_9GLOM</name>
<evidence type="ECO:0000256" key="2">
    <source>
        <dbReference type="ARBA" id="ARBA00022540"/>
    </source>
</evidence>
<dbReference type="Pfam" id="PF00076">
    <property type="entry name" value="RRM_1"/>
    <property type="match status" value="1"/>
</dbReference>
<dbReference type="GO" id="GO:0005852">
    <property type="term" value="C:eukaryotic translation initiation factor 3 complex"/>
    <property type="evidence" value="ECO:0007669"/>
    <property type="project" value="UniProtKB-UniRule"/>
</dbReference>
<dbReference type="InterPro" id="IPR034240">
    <property type="entry name" value="eIF3G_RRM"/>
</dbReference>
<dbReference type="PIRSF" id="PIRSF037949">
    <property type="entry name" value="Transl_init_eIF-3_RNA-bind"/>
    <property type="match status" value="1"/>
</dbReference>
<dbReference type="GO" id="GO:0001732">
    <property type="term" value="P:formation of cytoplasmic translation initiation complex"/>
    <property type="evidence" value="ECO:0007669"/>
    <property type="project" value="UniProtKB-UniRule"/>
</dbReference>
<keyword evidence="10" id="KW-1185">Reference proteome</keyword>
<dbReference type="SMART" id="SM00360">
    <property type="entry name" value="RRM"/>
    <property type="match status" value="1"/>
</dbReference>
<dbReference type="OrthoDB" id="639027at2759"/>
<dbReference type="HAMAP" id="MF_03006">
    <property type="entry name" value="eIF3g"/>
    <property type="match status" value="1"/>
</dbReference>
<evidence type="ECO:0000256" key="6">
    <source>
        <dbReference type="PROSITE-ProRule" id="PRU00176"/>
    </source>
</evidence>
<keyword evidence="3 6" id="KW-0694">RNA-binding</keyword>
<evidence type="ECO:0000313" key="10">
    <source>
        <dbReference type="Proteomes" id="UP000789508"/>
    </source>
</evidence>
<dbReference type="InterPro" id="IPR012677">
    <property type="entry name" value="Nucleotide-bd_a/b_plait_sf"/>
</dbReference>
<dbReference type="Pfam" id="PF12353">
    <property type="entry name" value="eIF3g"/>
    <property type="match status" value="1"/>
</dbReference>